<dbReference type="AlphaFoldDB" id="A0A226F1T5"/>
<proteinExistence type="predicted"/>
<reference evidence="1 2" key="1">
    <citation type="submission" date="2015-12" db="EMBL/GenBank/DDBJ databases">
        <title>The genome of Folsomia candida.</title>
        <authorList>
            <person name="Faddeeva A."/>
            <person name="Derks M.F."/>
            <person name="Anvar Y."/>
            <person name="Smit S."/>
            <person name="Van Straalen N."/>
            <person name="Roelofs D."/>
        </authorList>
    </citation>
    <scope>NUCLEOTIDE SEQUENCE [LARGE SCALE GENOMIC DNA]</scope>
    <source>
        <strain evidence="1 2">VU population</strain>
        <tissue evidence="1">Whole body</tissue>
    </source>
</reference>
<dbReference type="Proteomes" id="UP000198287">
    <property type="component" value="Unassembled WGS sequence"/>
</dbReference>
<protein>
    <submittedName>
        <fullName evidence="1">Uncharacterized protein</fullName>
    </submittedName>
</protein>
<dbReference type="Gene3D" id="2.120.10.80">
    <property type="entry name" value="Kelch-type beta propeller"/>
    <property type="match status" value="1"/>
</dbReference>
<accession>A0A226F1T5</accession>
<organism evidence="1 2">
    <name type="scientific">Folsomia candida</name>
    <name type="common">Springtail</name>
    <dbReference type="NCBI Taxonomy" id="158441"/>
    <lineage>
        <taxon>Eukaryota</taxon>
        <taxon>Metazoa</taxon>
        <taxon>Ecdysozoa</taxon>
        <taxon>Arthropoda</taxon>
        <taxon>Hexapoda</taxon>
        <taxon>Collembola</taxon>
        <taxon>Entomobryomorpha</taxon>
        <taxon>Isotomoidea</taxon>
        <taxon>Isotomidae</taxon>
        <taxon>Proisotominae</taxon>
        <taxon>Folsomia</taxon>
    </lineage>
</organism>
<evidence type="ECO:0000313" key="2">
    <source>
        <dbReference type="Proteomes" id="UP000198287"/>
    </source>
</evidence>
<sequence>MSSHISNRDFISVTVFIFGFLASFATAQLLKAQYLDPLPGPNRCKLPYYEGEDHIYLFDGCHTVEGNKILRLTISTGALEFVANLTGQAAMINIIGDGFGNMYHFTTQEVYKFDPVTKISTFLVRLPAYIIEGVALNDHDGDGNSIYVTDGDRQLYWLDVVTGESAVVTTFPQEIYDAAASRVGNKVYIFDSGQSVLNRKSLELDLETFRVMQVGPPTLPIFHTRPSSAYDGNKFIYILGGYRPSYGTDPVYTTGIFQFDTVTFENRYIPVEHLPLGDANFFMSAPATVFVPRLNRIYCFGGYVWIDWGIPPLDTVFFIDLTPLDA</sequence>
<comment type="caution">
    <text evidence="1">The sequence shown here is derived from an EMBL/GenBank/DDBJ whole genome shotgun (WGS) entry which is preliminary data.</text>
</comment>
<dbReference type="SUPFAM" id="SSF117281">
    <property type="entry name" value="Kelch motif"/>
    <property type="match status" value="1"/>
</dbReference>
<gene>
    <name evidence="1" type="ORF">Fcan01_00527</name>
</gene>
<dbReference type="InterPro" id="IPR015915">
    <property type="entry name" value="Kelch-typ_b-propeller"/>
</dbReference>
<evidence type="ECO:0000313" key="1">
    <source>
        <dbReference type="EMBL" id="OXA63428.1"/>
    </source>
</evidence>
<name>A0A226F1T5_FOLCA</name>
<keyword evidence="2" id="KW-1185">Reference proteome</keyword>
<dbReference type="EMBL" id="LNIX01000001">
    <property type="protein sequence ID" value="OXA63428.1"/>
    <property type="molecule type" value="Genomic_DNA"/>
</dbReference>